<gene>
    <name evidence="1" type="ORF">EVEC_LOCUS6144</name>
</gene>
<dbReference type="WBParaSite" id="EVEC_0000657001-mRNA-1">
    <property type="protein sequence ID" value="EVEC_0000657001-mRNA-1"/>
    <property type="gene ID" value="EVEC_0000657001"/>
</dbReference>
<protein>
    <submittedName>
        <fullName evidence="1 3">Uncharacterized protein</fullName>
    </submittedName>
</protein>
<evidence type="ECO:0000313" key="1">
    <source>
        <dbReference type="EMBL" id="VDD91393.1"/>
    </source>
</evidence>
<sequence>MLKSYNKIIRDQLFDNIIEKVSSNSHSRNVSCLSYHPVITTPSKQTTEIGIVCDASAKLNKELFSLNEGLQSEPVLLPQLCGILSRFRLHPYGIIADIEKAFFQIELHEKGPQYDGISVAIEPSQELKPTNFEIYGFGRIAFGVYFNSIFVNGFF</sequence>
<reference evidence="3" key="1">
    <citation type="submission" date="2017-02" db="UniProtKB">
        <authorList>
            <consortium name="WormBaseParasite"/>
        </authorList>
    </citation>
    <scope>IDENTIFICATION</scope>
</reference>
<dbReference type="InterPro" id="IPR043502">
    <property type="entry name" value="DNA/RNA_pol_sf"/>
</dbReference>
<keyword evidence="2" id="KW-1185">Reference proteome</keyword>
<accession>A0A0N4V8A1</accession>
<name>A0A0N4V8A1_ENTVE</name>
<dbReference type="AlphaFoldDB" id="A0A0N4V8A1"/>
<dbReference type="SUPFAM" id="SSF56672">
    <property type="entry name" value="DNA/RNA polymerases"/>
    <property type="match status" value="1"/>
</dbReference>
<dbReference type="Proteomes" id="UP000274131">
    <property type="component" value="Unassembled WGS sequence"/>
</dbReference>
<dbReference type="EMBL" id="UXUI01008395">
    <property type="protein sequence ID" value="VDD91393.1"/>
    <property type="molecule type" value="Genomic_DNA"/>
</dbReference>
<dbReference type="STRING" id="51028.A0A0N4V8A1"/>
<reference evidence="1 2" key="2">
    <citation type="submission" date="2018-10" db="EMBL/GenBank/DDBJ databases">
        <authorList>
            <consortium name="Pathogen Informatics"/>
        </authorList>
    </citation>
    <scope>NUCLEOTIDE SEQUENCE [LARGE SCALE GENOMIC DNA]</scope>
</reference>
<evidence type="ECO:0000313" key="2">
    <source>
        <dbReference type="Proteomes" id="UP000274131"/>
    </source>
</evidence>
<evidence type="ECO:0000313" key="3">
    <source>
        <dbReference type="WBParaSite" id="EVEC_0000657001-mRNA-1"/>
    </source>
</evidence>
<dbReference type="OrthoDB" id="5920525at2759"/>
<organism evidence="3">
    <name type="scientific">Enterobius vermicularis</name>
    <name type="common">Human pinworm</name>
    <dbReference type="NCBI Taxonomy" id="51028"/>
    <lineage>
        <taxon>Eukaryota</taxon>
        <taxon>Metazoa</taxon>
        <taxon>Ecdysozoa</taxon>
        <taxon>Nematoda</taxon>
        <taxon>Chromadorea</taxon>
        <taxon>Rhabditida</taxon>
        <taxon>Spirurina</taxon>
        <taxon>Oxyuridomorpha</taxon>
        <taxon>Oxyuroidea</taxon>
        <taxon>Oxyuridae</taxon>
        <taxon>Enterobius</taxon>
    </lineage>
</organism>
<proteinExistence type="predicted"/>